<reference evidence="2 3" key="1">
    <citation type="journal article" date="2004" name="Science">
        <title>The genome of the diatom Thalassiosira pseudonana: ecology, evolution, and metabolism.</title>
        <authorList>
            <person name="Armbrust E.V."/>
            <person name="Berges J.A."/>
            <person name="Bowler C."/>
            <person name="Green B.R."/>
            <person name="Martinez D."/>
            <person name="Putnam N.H."/>
            <person name="Zhou S."/>
            <person name="Allen A.E."/>
            <person name="Apt K.E."/>
            <person name="Bechner M."/>
            <person name="Brzezinski M.A."/>
            <person name="Chaal B.K."/>
            <person name="Chiovitti A."/>
            <person name="Davis A.K."/>
            <person name="Demarest M.S."/>
            <person name="Detter J.C."/>
            <person name="Glavina T."/>
            <person name="Goodstein D."/>
            <person name="Hadi M.Z."/>
            <person name="Hellsten U."/>
            <person name="Hildebrand M."/>
            <person name="Jenkins B.D."/>
            <person name="Jurka J."/>
            <person name="Kapitonov V.V."/>
            <person name="Kroger N."/>
            <person name="Lau W.W."/>
            <person name="Lane T.W."/>
            <person name="Larimer F.W."/>
            <person name="Lippmeier J.C."/>
            <person name="Lucas S."/>
            <person name="Medina M."/>
            <person name="Montsant A."/>
            <person name="Obornik M."/>
            <person name="Parker M.S."/>
            <person name="Palenik B."/>
            <person name="Pazour G.J."/>
            <person name="Richardson P.M."/>
            <person name="Rynearson T.A."/>
            <person name="Saito M.A."/>
            <person name="Schwartz D.C."/>
            <person name="Thamatrakoln K."/>
            <person name="Valentin K."/>
            <person name="Vardi A."/>
            <person name="Wilkerson F.P."/>
            <person name="Rokhsar D.S."/>
        </authorList>
    </citation>
    <scope>NUCLEOTIDE SEQUENCE [LARGE SCALE GENOMIC DNA]</scope>
    <source>
        <strain evidence="2 3">CCMP1335</strain>
    </source>
</reference>
<dbReference type="RefSeq" id="XP_002296287.1">
    <property type="nucleotide sequence ID" value="XM_002296251.1"/>
</dbReference>
<gene>
    <name evidence="2" type="ORF">THAPS_7186</name>
</gene>
<dbReference type="PaxDb" id="35128-Thaps7186"/>
<evidence type="ECO:0000313" key="2">
    <source>
        <dbReference type="EMBL" id="ACI65004.1"/>
    </source>
</evidence>
<dbReference type="HOGENOM" id="CLU_579174_0_0_1"/>
<feature type="region of interest" description="Disordered" evidence="1">
    <location>
        <begin position="67"/>
        <end position="93"/>
    </location>
</feature>
<dbReference type="Proteomes" id="UP000001449">
    <property type="component" value="Chromosome 7"/>
</dbReference>
<dbReference type="AlphaFoldDB" id="B5YNK6"/>
<accession>B5YNK6</accession>
<reference evidence="2 3" key="2">
    <citation type="journal article" date="2008" name="Nature">
        <title>The Phaeodactylum genome reveals the evolutionary history of diatom genomes.</title>
        <authorList>
            <person name="Bowler C."/>
            <person name="Allen A.E."/>
            <person name="Badger J.H."/>
            <person name="Grimwood J."/>
            <person name="Jabbari K."/>
            <person name="Kuo A."/>
            <person name="Maheswari U."/>
            <person name="Martens C."/>
            <person name="Maumus F."/>
            <person name="Otillar R.P."/>
            <person name="Rayko E."/>
            <person name="Salamov A."/>
            <person name="Vandepoele K."/>
            <person name="Beszteri B."/>
            <person name="Gruber A."/>
            <person name="Heijde M."/>
            <person name="Katinka M."/>
            <person name="Mock T."/>
            <person name="Valentin K."/>
            <person name="Verret F."/>
            <person name="Berges J.A."/>
            <person name="Brownlee C."/>
            <person name="Cadoret J.P."/>
            <person name="Chiovitti A."/>
            <person name="Choi C.J."/>
            <person name="Coesel S."/>
            <person name="De Martino A."/>
            <person name="Detter J.C."/>
            <person name="Durkin C."/>
            <person name="Falciatore A."/>
            <person name="Fournet J."/>
            <person name="Haruta M."/>
            <person name="Huysman M.J."/>
            <person name="Jenkins B.D."/>
            <person name="Jiroutova K."/>
            <person name="Jorgensen R.E."/>
            <person name="Joubert Y."/>
            <person name="Kaplan A."/>
            <person name="Kroger N."/>
            <person name="Kroth P.G."/>
            <person name="La Roche J."/>
            <person name="Lindquist E."/>
            <person name="Lommer M."/>
            <person name="Martin-Jezequel V."/>
            <person name="Lopez P.J."/>
            <person name="Lucas S."/>
            <person name="Mangogna M."/>
            <person name="McGinnis K."/>
            <person name="Medlin L.K."/>
            <person name="Montsant A."/>
            <person name="Oudot-Le Secq M.P."/>
            <person name="Napoli C."/>
            <person name="Obornik M."/>
            <person name="Parker M.S."/>
            <person name="Petit J.L."/>
            <person name="Porcel B.M."/>
            <person name="Poulsen N."/>
            <person name="Robison M."/>
            <person name="Rychlewski L."/>
            <person name="Rynearson T.A."/>
            <person name="Schmutz J."/>
            <person name="Shapiro H."/>
            <person name="Siaut M."/>
            <person name="Stanley M."/>
            <person name="Sussman M.R."/>
            <person name="Taylor A.R."/>
            <person name="Vardi A."/>
            <person name="von Dassow P."/>
            <person name="Vyverman W."/>
            <person name="Willis A."/>
            <person name="Wyrwicz L.S."/>
            <person name="Rokhsar D.S."/>
            <person name="Weissenbach J."/>
            <person name="Armbrust E.V."/>
            <person name="Green B.R."/>
            <person name="Van de Peer Y."/>
            <person name="Grigoriev I.V."/>
        </authorList>
    </citation>
    <scope>NUCLEOTIDE SEQUENCE [LARGE SCALE GENOMIC DNA]</scope>
    <source>
        <strain evidence="2 3">CCMP1335</strain>
    </source>
</reference>
<proteinExistence type="predicted"/>
<evidence type="ECO:0000313" key="3">
    <source>
        <dbReference type="Proteomes" id="UP000001449"/>
    </source>
</evidence>
<sequence>MDAIPATTTGKHKRDDDGDDDDVHATAAADANLFALLSDENWKKIASYAVPPDVYNLSLSSIHFFHEESSTEPSPPPAKAAHPATNSGRRSKRLASAAAAAAAAATSSSDDNDMVLLATQLLRTSLLSSLSRVLEESESGITLDAVMKMGELPEGSVLIAGSTIVAAVLGKDWSGKGAGADGGVYWSRGADVDVFCSAKAAPCVRSWLVEQADCMFNGLCDSYINFVDNRLVYSVDTKIHHVEAWGSFARSLENQTEVSSLEETEYRQRTTEWGKAAANYASFKWKQTEKRSYFRLHFHSMQFDLLGLDPRDKVYDIKPKPKGDLPFDFEGSGGIDLIVAQKGLSASDLLDGFDLDICKAAFDGKKFHIPDPHLTFASKTKMEPNRRAVIESYVRHHMESGGSRRDPIVASRLTNATISAVRRDVPNTPFYERLDISDRISDRYNPNASFWDTGSPRGTLQDPMVQMKHGARIQFHNWCCKLINRLRKYQKRGIEVVDAPTIAEDFHIKEYKPSFFAQ</sequence>
<evidence type="ECO:0000256" key="1">
    <source>
        <dbReference type="SAM" id="MobiDB-lite"/>
    </source>
</evidence>
<dbReference type="OMA" id="LYDYELR"/>
<feature type="region of interest" description="Disordered" evidence="1">
    <location>
        <begin position="1"/>
        <end position="23"/>
    </location>
</feature>
<dbReference type="KEGG" id="tps:THAPS_7186"/>
<dbReference type="eggNOG" id="ENOG502SUAQ">
    <property type="taxonomic scope" value="Eukaryota"/>
</dbReference>
<dbReference type="GeneID" id="7450704"/>
<keyword evidence="3" id="KW-1185">Reference proteome</keyword>
<dbReference type="InParanoid" id="B5YNK6"/>
<protein>
    <submittedName>
        <fullName evidence="2">Uncharacterized protein</fullName>
    </submittedName>
</protein>
<dbReference type="EMBL" id="CP001160">
    <property type="protein sequence ID" value="ACI65004.1"/>
    <property type="molecule type" value="Genomic_DNA"/>
</dbReference>
<organism evidence="2 3">
    <name type="scientific">Thalassiosira pseudonana</name>
    <name type="common">Marine diatom</name>
    <name type="synonym">Cyclotella nana</name>
    <dbReference type="NCBI Taxonomy" id="35128"/>
    <lineage>
        <taxon>Eukaryota</taxon>
        <taxon>Sar</taxon>
        <taxon>Stramenopiles</taxon>
        <taxon>Ochrophyta</taxon>
        <taxon>Bacillariophyta</taxon>
        <taxon>Coscinodiscophyceae</taxon>
        <taxon>Thalassiosirophycidae</taxon>
        <taxon>Thalassiosirales</taxon>
        <taxon>Thalassiosiraceae</taxon>
        <taxon>Thalassiosira</taxon>
    </lineage>
</organism>
<name>B5YNK6_THAPS</name>